<protein>
    <recommendedName>
        <fullName evidence="1">Methyltransferase domain-containing protein</fullName>
    </recommendedName>
</protein>
<dbReference type="Proteomes" id="UP000189681">
    <property type="component" value="Unassembled WGS sequence"/>
</dbReference>
<dbReference type="SUPFAM" id="SSF53335">
    <property type="entry name" value="S-adenosyl-L-methionine-dependent methyltransferases"/>
    <property type="match status" value="1"/>
</dbReference>
<dbReference type="AlphaFoldDB" id="A0A1V4AQJ5"/>
<gene>
    <name evidence="2" type="ORF">AYP45_15170</name>
</gene>
<comment type="caution">
    <text evidence="2">The sequence shown here is derived from an EMBL/GenBank/DDBJ whole genome shotgun (WGS) entry which is preliminary data.</text>
</comment>
<name>A0A1V4AQJ5_9BACT</name>
<feature type="domain" description="Methyltransferase" evidence="1">
    <location>
        <begin position="43"/>
        <end position="179"/>
    </location>
</feature>
<dbReference type="Pfam" id="PF13679">
    <property type="entry name" value="Methyltransf_32"/>
    <property type="match status" value="1"/>
</dbReference>
<accession>A0A1V4AQJ5</accession>
<dbReference type="Gene3D" id="3.40.50.150">
    <property type="entry name" value="Vaccinia Virus protein VP39"/>
    <property type="match status" value="1"/>
</dbReference>
<evidence type="ECO:0000313" key="2">
    <source>
        <dbReference type="EMBL" id="OOP55390.1"/>
    </source>
</evidence>
<dbReference type="InterPro" id="IPR029063">
    <property type="entry name" value="SAM-dependent_MTases_sf"/>
</dbReference>
<evidence type="ECO:0000313" key="3">
    <source>
        <dbReference type="Proteomes" id="UP000189681"/>
    </source>
</evidence>
<reference evidence="2 3" key="1">
    <citation type="journal article" date="2017" name="Water Res.">
        <title>Discovery and metagenomic analysis of an anammox bacterial enrichment related to Candidatus "Brocadia caroliniensis" in a full-scale glycerol-fed nitritation-denitritation separate centrate treatment process.</title>
        <authorList>
            <person name="Park H."/>
            <person name="Brotto A.C."/>
            <person name="van Loosdrecht M.C."/>
            <person name="Chandran K."/>
        </authorList>
    </citation>
    <scope>NUCLEOTIDE SEQUENCE [LARGE SCALE GENOMIC DNA]</scope>
    <source>
        <strain evidence="2">26THWARD</strain>
    </source>
</reference>
<dbReference type="PANTHER" id="PTHR13369">
    <property type="match status" value="1"/>
</dbReference>
<sequence>MVHSVSNYDRIKKNVAEELKSCRELLKALSLDVDRPEYGRDFKKFNEVVGFCEQVLRVVETWPQDREMTFLDCSCGKSYLSFALNYILSKRFSIETFFYGVDFNPDLIERCNQIKDALGIENMQFVHAKIIEVLPDRPIDIVIALHACDTATDETIAKGIKLGAKYIMVVPCCENQIRSRLKNGHPLVELTAFGLLRYRFADILTEALRSQFLIGAGYSVNLVEIVPPKCTPKNLMIVARRKKGNKKFSMDGYDRLNEMFHTEFVLKDYFHGYDMNQEINTHLEKF</sequence>
<dbReference type="PANTHER" id="PTHR13369:SF3">
    <property type="entry name" value="METHYLTRANSFERASE DOMAIN-CONTAINING PROTEIN"/>
    <property type="match status" value="1"/>
</dbReference>
<evidence type="ECO:0000259" key="1">
    <source>
        <dbReference type="Pfam" id="PF13679"/>
    </source>
</evidence>
<dbReference type="GO" id="GO:0005737">
    <property type="term" value="C:cytoplasm"/>
    <property type="evidence" value="ECO:0007669"/>
    <property type="project" value="TreeGrafter"/>
</dbReference>
<dbReference type="CDD" id="cd02440">
    <property type="entry name" value="AdoMet_MTases"/>
    <property type="match status" value="1"/>
</dbReference>
<dbReference type="EMBL" id="AYTS01000148">
    <property type="protein sequence ID" value="OOP55390.1"/>
    <property type="molecule type" value="Genomic_DNA"/>
</dbReference>
<dbReference type="STRING" id="1004156.AYP45_15170"/>
<organism evidence="2 3">
    <name type="scientific">Candidatus Brocadia carolinensis</name>
    <dbReference type="NCBI Taxonomy" id="1004156"/>
    <lineage>
        <taxon>Bacteria</taxon>
        <taxon>Pseudomonadati</taxon>
        <taxon>Planctomycetota</taxon>
        <taxon>Candidatus Brocadiia</taxon>
        <taxon>Candidatus Brocadiales</taxon>
        <taxon>Candidatus Brocadiaceae</taxon>
        <taxon>Candidatus Brocadia</taxon>
    </lineage>
</organism>
<dbReference type="InterPro" id="IPR025714">
    <property type="entry name" value="Methyltranfer_dom"/>
</dbReference>
<proteinExistence type="predicted"/>